<dbReference type="GeneTree" id="ENSGT00910000147501"/>
<dbReference type="AlphaFoldDB" id="A0A2K6NGM3"/>
<name>A0A2K6NGM3_RHIRO</name>
<dbReference type="OMA" id="PFSAWGW"/>
<proteinExistence type="predicted"/>
<evidence type="ECO:0000313" key="2">
    <source>
        <dbReference type="Proteomes" id="UP000233200"/>
    </source>
</evidence>
<protein>
    <submittedName>
        <fullName evidence="1">Uncharacterized protein</fullName>
    </submittedName>
</protein>
<reference evidence="1" key="2">
    <citation type="submission" date="2025-09" db="UniProtKB">
        <authorList>
            <consortium name="Ensembl"/>
        </authorList>
    </citation>
    <scope>IDENTIFICATION</scope>
</reference>
<dbReference type="Proteomes" id="UP000233200">
    <property type="component" value="Unplaced"/>
</dbReference>
<keyword evidence="2" id="KW-1185">Reference proteome</keyword>
<reference evidence="1" key="1">
    <citation type="submission" date="2025-08" db="UniProtKB">
        <authorList>
            <consortium name="Ensembl"/>
        </authorList>
    </citation>
    <scope>IDENTIFICATION</scope>
</reference>
<dbReference type="Ensembl" id="ENSRROT00000014990.1">
    <property type="protein sequence ID" value="ENSRROP00000003407.1"/>
    <property type="gene ID" value="ENSRROG00000013478.1"/>
</dbReference>
<evidence type="ECO:0000313" key="1">
    <source>
        <dbReference type="Ensembl" id="ENSRROP00000003407.1"/>
    </source>
</evidence>
<accession>A0A2K6NGM3</accession>
<sequence>MLPPFSAWGWGGRTVLGLRCPLSAIHSDPAGTWTPGSGLRWTPWPQEEVLAETHASSHNKSDDSVFPAEREGCRVDSKTLFSFLFSSCSPPCFLPQKASRKLHSQRQGMCPFHLISFPFCILRTQENIPEGEELLLENRGGEETPPGQERL</sequence>
<organism evidence="1 2">
    <name type="scientific">Rhinopithecus roxellana</name>
    <name type="common">Golden snub-nosed monkey</name>
    <name type="synonym">Pygathrix roxellana</name>
    <dbReference type="NCBI Taxonomy" id="61622"/>
    <lineage>
        <taxon>Eukaryota</taxon>
        <taxon>Metazoa</taxon>
        <taxon>Chordata</taxon>
        <taxon>Craniata</taxon>
        <taxon>Vertebrata</taxon>
        <taxon>Euteleostomi</taxon>
        <taxon>Mammalia</taxon>
        <taxon>Eutheria</taxon>
        <taxon>Euarchontoglires</taxon>
        <taxon>Primates</taxon>
        <taxon>Haplorrhini</taxon>
        <taxon>Catarrhini</taxon>
        <taxon>Cercopithecidae</taxon>
        <taxon>Colobinae</taxon>
        <taxon>Rhinopithecus</taxon>
    </lineage>
</organism>